<feature type="region of interest" description="Disordered" evidence="1">
    <location>
        <begin position="2721"/>
        <end position="2755"/>
    </location>
</feature>
<dbReference type="InterPro" id="IPR058952">
    <property type="entry name" value="Ig_CFAP47"/>
</dbReference>
<proteinExistence type="predicted"/>
<dbReference type="InterPro" id="IPR000535">
    <property type="entry name" value="MSP_dom"/>
</dbReference>
<evidence type="ECO:0000259" key="3">
    <source>
        <dbReference type="PROSITE" id="PS50202"/>
    </source>
</evidence>
<feature type="compositionally biased region" description="Basic and acidic residues" evidence="1">
    <location>
        <begin position="1747"/>
        <end position="1760"/>
    </location>
</feature>
<reference evidence="4" key="1">
    <citation type="submission" date="2014-11" db="EMBL/GenBank/DDBJ databases">
        <authorList>
            <person name="Otto D Thomas"/>
            <person name="Naeem Raeece"/>
        </authorList>
    </citation>
    <scope>NUCLEOTIDE SEQUENCE</scope>
</reference>
<organism evidence="4">
    <name type="scientific">Chromera velia CCMP2878</name>
    <dbReference type="NCBI Taxonomy" id="1169474"/>
    <lineage>
        <taxon>Eukaryota</taxon>
        <taxon>Sar</taxon>
        <taxon>Alveolata</taxon>
        <taxon>Colpodellida</taxon>
        <taxon>Chromeraceae</taxon>
        <taxon>Chromera</taxon>
    </lineage>
</organism>
<dbReference type="Pfam" id="PF14874">
    <property type="entry name" value="PapD-like"/>
    <property type="match status" value="2"/>
</dbReference>
<feature type="domain" description="MSP" evidence="3">
    <location>
        <begin position="2942"/>
        <end position="3065"/>
    </location>
</feature>
<dbReference type="Gene3D" id="2.60.40.10">
    <property type="entry name" value="Immunoglobulins"/>
    <property type="match status" value="5"/>
</dbReference>
<feature type="region of interest" description="Disordered" evidence="1">
    <location>
        <begin position="1573"/>
        <end position="1594"/>
    </location>
</feature>
<dbReference type="PANTHER" id="PTHR45912">
    <property type="entry name" value="CILIA- AND FLAGELLA-ASSOCIATED PROTEIN 47"/>
    <property type="match status" value="1"/>
</dbReference>
<accession>A0A0G4F070</accession>
<feature type="compositionally biased region" description="Basic and acidic residues" evidence="1">
    <location>
        <begin position="1089"/>
        <end position="1109"/>
    </location>
</feature>
<dbReference type="PROSITE" id="PS50021">
    <property type="entry name" value="CH"/>
    <property type="match status" value="1"/>
</dbReference>
<dbReference type="GO" id="GO:0060271">
    <property type="term" value="P:cilium assembly"/>
    <property type="evidence" value="ECO:0007669"/>
    <property type="project" value="TreeGrafter"/>
</dbReference>
<feature type="compositionally biased region" description="Polar residues" evidence="1">
    <location>
        <begin position="1733"/>
        <end position="1745"/>
    </location>
</feature>
<dbReference type="PROSITE" id="PS50202">
    <property type="entry name" value="MSP"/>
    <property type="match status" value="1"/>
</dbReference>
<evidence type="ECO:0000256" key="1">
    <source>
        <dbReference type="SAM" id="MobiDB-lite"/>
    </source>
</evidence>
<feature type="region of interest" description="Disordered" evidence="1">
    <location>
        <begin position="2172"/>
        <end position="2199"/>
    </location>
</feature>
<evidence type="ECO:0000313" key="4">
    <source>
        <dbReference type="EMBL" id="CEM04751.1"/>
    </source>
</evidence>
<feature type="compositionally biased region" description="Pro residues" evidence="1">
    <location>
        <begin position="1578"/>
        <end position="1589"/>
    </location>
</feature>
<dbReference type="Pfam" id="PF26579">
    <property type="entry name" value="Ig_CFAP47"/>
    <property type="match status" value="1"/>
</dbReference>
<evidence type="ECO:0008006" key="5">
    <source>
        <dbReference type="Google" id="ProtNLM"/>
    </source>
</evidence>
<dbReference type="InterPro" id="IPR013783">
    <property type="entry name" value="Ig-like_fold"/>
</dbReference>
<feature type="domain" description="Calponin-homology (CH)" evidence="2">
    <location>
        <begin position="1784"/>
        <end position="1899"/>
    </location>
</feature>
<sequence length="3065" mass="334887">MKTIAGGRTKDLTLLGQNNPGSAPLLVEPSEVRFDSIKKDVRYVQTIYIRNVSTKGRRVRLGRPSTSYFRLHYENFIALAPGLTVPVEVEYYSKDGKDANDVLVIQCEDEEVIDIPLKARRPTALFEYPTTLNFGPLLPRRRHIREFTITNVGTKAGVFEVKVHQQRTSADVMFTPNNVAVEPGESLRVKAHLSCDEACSFQEVAWVSSPDVCKLDPPLPPISVEAVITGQNLRLLINGQEESFAELGSLYFGQTKEVSAEVINDGPHNAHFRVAVVENDPPTPPWSAEDPTAPLAAANIFSFFPSSGEVPPFGKLPVTIRIATPVWEQDKMKGFRYNRTPQDVHKTQRAVVKFESEEFNQTTVIQVAAFLSLPALFLDPPRLDFGKCLVDDRRDVRLALTNKHKDAAIEWELQKVSQFFASPNKGRLAPQQTVSVVVSFCPRRIGVADSRFAVALCKGLYTVEMDVSAEACSYIPVHLLVPEDKEQEEVYSSFLKVSKKLAPYFDSAVNRRLGAPQTFKGGLDKVPKDLMPNYKFVPQDMNVANALWAVRGEEAMGTASETVGPPKLGNLNPSAANPQEGGGTSLVPYCHPHQTGTLSGFQSLDATNLKRSLLNLTGPGVGGISVAQRPMGVPADQATLKLQAALLATQGGTQINRPITLTKLMKSQVWGEKEEIALKDLMANVRRMKQQGPHAHDARTLALQIVNRRRYTQQIDFGKSFVKTTTQRCLSVFNDTAQSILVDVNLEGAEELSRTDPLSQVVPSAHAAGFDLMLNASVPQRVQRQITVTINGRHPQRISITGELTPVTLNMSREDINFSFSEDTLEQLLTEQLILTNPGNGPAYFRWGAPEEEGAESFNLKPLSGVVKPKESVTCEIAFMAPSHGSRISAFFPLHITDGLEQVSVSPLQVAGQADEALLVPIHKRVEFGSIPVGHKAEGICTLANPGGNSAIFHVMEVPEGISVHPMRGRVGPDSRDDLQISALIPTAQKVEGVITLSVRGGKPVQIPIAVEAVIPDVRVSPDELDFKWVTLGAVHSLHVTMTNYSSVEASLYVSLVDHPEFALQQQVSNSDAASSVQEGGGNGSGEGSPRDSLREKGSSGESGDHEGAEGEVLDAPPTGTLSSISVTAFEEAMGISSASDFGGDGGEDEMQGGEGQGYEGEEETSNLYKLLIPPLGVISFEMTFTPVKVFEHSFELPVSYAQQATSPELQRVVHAKALKPRLLLSLPSVDFAPKVIQSLATGAQSLASEKVVAFVNADESALAWQVDTTCLYKYPGVFEVATSSGVLDAGEEGAVRIQFQPKEPLNYLIHLPIFLSPPPPGGRASPTADAASLPPIDKSRPYLHLRLRGRGTVPKIAFDRPELILPTVPLNVPSRALFKVYNEGFELLELRTRLPADSQKIPLKVEFPEGNVLGSAKERCTVEVSFVSPKPVSFTAKVEILDSEDHAYPICISGTADNSVLTTHGYLEKFADFFSITGDPPILREEKPDEDIGGGPEKTPSEAHSRAPSAKSAGETSGSAAALVDSSADFLSRWLSSTVLKSIVELWPQDLIVGYGKPVIELTELLSGKSFKAIRPNQPPPEPLPNPSTNPKEDKAAANLAALLGKGEGGKRIKGEPRIVSLVLQFENFLTFLKQHGALLCHIRPEWLLPRDMFVKHVQAQPVKNVRSASGGIFTGYPRRHLERQWTLKAPEAWMTVCLQILRVFLLNRLTPRAFRTVPGLQDTQKEKKSQTESGTSISKTTNAETEEKDREKTERENAAETAQKIMSDALDLSRVEGSNVFSASELMLLKWLTFHYNKVDGGNFPLVVTNFETDLRDSIVFASAVVSHAPDLGAPGSALASLRRPCVTPDHFEQNASKVVHGLQELGLQVNVKASDLAAGSARDLLIFSIFLFQTLPQYIPRTTLTFATALGVRQTKLIDLTNPSRKRIVYRVQIEGGADFTLYLADKGDKSKTQPLNPGDSVALEARETRQVHVEFNARFSKPSEAKLLFTSKREGAVQATALVFRLSPTITSKRPLKRFTATTCLYEPVEVDCEIASPVPVEGEFFVALSTEKTDATGTAPVKSLLADRHMAAKEAFWTPTVKLRIGPEGKTTLKIQFLPLEMGNFLGTLMFKDTRAGEFVYEIFGVAHAPKPVELPPFSTRLDIHANFEIPLGGRNPALDAARGALMDRQNSGKGKAARRPASRERDLMGPQPPKDGVTIYTVRCSSPYFQAPTKVAYVNTQSDKAREILNKSGLSERLLLDFQPSEPGMFPCTLHLSSSFDTRVLKFEAAATPPPTRCQLSFRTAARRPLVQEIPITNSSENEWTVRAKIEHENTDGEARGSQANVFEGPSEIKVKKAAIGADGNPVPRVTKYNLTFNPSWICSRRAILHLNNLSTSETAEFFLVGEAEEPDAEGHIVVQCEARSPKKVSVEVPHYGNQPVDLEVETDLLCASGPEKVRAVLGSPAVYEFEVLPLVAGNSTACIIFRDRTQGTYVWYTVELNVAPPKPQKTLELRCNVRSAVSVGVQLSNPLDDNVTFDVTLTGEGLLGDSEFTLAPKESSTYELAFSPLLEGSSRAAAVFVSPKVGEFWYDLILIADPPEPISVEPLQTELGVPVTTKVSIENPVGYEVALRPRCSNKTNFRLLNSRVIVPPFESTELIIEYSPSSVKKKEEAELVLDHPEAGKWVLQLEGEGLPPVTVKETTAVTTVNKSVSTTLHFKNPFLEAVTVDVKLRSQGSQASMRPASPTNSSSSGSKTKTGLPSTTINSIPSIRTSRSSAGVFNMLLKKTTKITVGPLATLQLPVAFNPPALAEYNADVMVVLEQQKLVWNYRIRGVVEAPVDLSIHAFNAKAREHAKFDYSFSLVGYDPSVLGGAARRKFQDREWWKVKVEAPSHLASLVERSFKVTLKDSGPSAVGPDGIMPVEVHFAPLKPFSTTVQIILERGTEGRWRFQGKLNALFPDQDDSISIEAPVGKRSAVSFRLTNYRAAFAPFEAYFTADHPSSDFSVSPSKGVLEPADSEGTEFVVTYFSREYGRTGMAKLVIETGDMLWSFNVRGGQPKYIPPNITGKRVDDRVSMR</sequence>
<dbReference type="InterPro" id="IPR001715">
    <property type="entry name" value="CH_dom"/>
</dbReference>
<gene>
    <name evidence="4" type="ORF">Cvel_14395</name>
</gene>
<dbReference type="InterPro" id="IPR056343">
    <property type="entry name" value="CFAP47_dom"/>
</dbReference>
<dbReference type="SMART" id="SM00033">
    <property type="entry name" value="CH"/>
    <property type="match status" value="1"/>
</dbReference>
<feature type="compositionally biased region" description="Low complexity" evidence="1">
    <location>
        <begin position="2732"/>
        <end position="2751"/>
    </location>
</feature>
<dbReference type="Pfam" id="PF24529">
    <property type="entry name" value="CFAP47"/>
    <property type="match status" value="1"/>
</dbReference>
<dbReference type="SUPFAM" id="SSF47576">
    <property type="entry name" value="Calponin-homology domain, CH-domain"/>
    <property type="match status" value="1"/>
</dbReference>
<dbReference type="PANTHER" id="PTHR45912:SF3">
    <property type="entry name" value="CILIA- AND FLAGELLA-ASSOCIATED PROTEIN 47"/>
    <property type="match status" value="1"/>
</dbReference>
<feature type="compositionally biased region" description="Polar residues" evidence="1">
    <location>
        <begin position="1067"/>
        <end position="1078"/>
    </location>
</feature>
<dbReference type="InterPro" id="IPR036872">
    <property type="entry name" value="CH_dom_sf"/>
</dbReference>
<feature type="region of interest" description="Disordered" evidence="1">
    <location>
        <begin position="1067"/>
        <end position="1122"/>
    </location>
</feature>
<dbReference type="EMBL" id="CDMZ01000025">
    <property type="protein sequence ID" value="CEM04751.1"/>
    <property type="molecule type" value="Genomic_DNA"/>
</dbReference>
<dbReference type="VEuPathDB" id="CryptoDB:Cvel_14395"/>
<feature type="region of interest" description="Disordered" evidence="1">
    <location>
        <begin position="1137"/>
        <end position="1162"/>
    </location>
</feature>
<dbReference type="CDD" id="cd21218">
    <property type="entry name" value="CH_PLS_FIM_rpt2"/>
    <property type="match status" value="1"/>
</dbReference>
<feature type="region of interest" description="Disordered" evidence="1">
    <location>
        <begin position="1481"/>
        <end position="1519"/>
    </location>
</feature>
<protein>
    <recommendedName>
        <fullName evidence="5">Calponin-homology (CH) domain-containing protein</fullName>
    </recommendedName>
</protein>
<dbReference type="Gene3D" id="1.10.418.10">
    <property type="entry name" value="Calponin-like domain"/>
    <property type="match status" value="1"/>
</dbReference>
<feature type="region of interest" description="Disordered" evidence="1">
    <location>
        <begin position="1722"/>
        <end position="1762"/>
    </location>
</feature>
<evidence type="ECO:0000259" key="2">
    <source>
        <dbReference type="PROSITE" id="PS50021"/>
    </source>
</evidence>
<dbReference type="GO" id="GO:0005929">
    <property type="term" value="C:cilium"/>
    <property type="evidence" value="ECO:0007669"/>
    <property type="project" value="TreeGrafter"/>
</dbReference>
<name>A0A0G4F070_9ALVE</name>